<keyword evidence="1" id="KW-0472">Membrane</keyword>
<dbReference type="AlphaFoldDB" id="G8TYJ4"/>
<dbReference type="KEGG" id="sap:Sulac_2794"/>
<dbReference type="InterPro" id="IPR007165">
    <property type="entry name" value="Phage_holin_4_2"/>
</dbReference>
<dbReference type="HOGENOM" id="CLU_120441_0_0_9"/>
<keyword evidence="3" id="KW-1185">Reference proteome</keyword>
<protein>
    <recommendedName>
        <fullName evidence="4">Phage holin family protein</fullName>
    </recommendedName>
</protein>
<dbReference type="Pfam" id="PF04020">
    <property type="entry name" value="Phage_holin_4_2"/>
    <property type="match status" value="1"/>
</dbReference>
<sequence length="116" mass="12701">MGRRLILWLSSALALWLVTRLHLGITAQHLSTVLTAAIMLGLVNLLIRPLIRLLALPLTLATFGLFGWVINGFMLYIVSWLVPGFHLAGFGAAVIGAVVLALVTGVFHWIIYRASR</sequence>
<gene>
    <name evidence="2" type="ordered locus">Sulac_2794</name>
</gene>
<feature type="transmembrane region" description="Helical" evidence="1">
    <location>
        <begin position="54"/>
        <end position="78"/>
    </location>
</feature>
<evidence type="ECO:0000313" key="3">
    <source>
        <dbReference type="Proteomes" id="UP000005439"/>
    </source>
</evidence>
<name>G8TYJ4_SULAD</name>
<dbReference type="EMBL" id="CP003179">
    <property type="protein sequence ID" value="AEW06255.1"/>
    <property type="molecule type" value="Genomic_DNA"/>
</dbReference>
<dbReference type="PANTHER" id="PTHR37309:SF1">
    <property type="entry name" value="SLR0284 PROTEIN"/>
    <property type="match status" value="1"/>
</dbReference>
<reference evidence="3" key="1">
    <citation type="submission" date="2011-12" db="EMBL/GenBank/DDBJ databases">
        <title>The complete genome of chromosome of Sulfobacillus acidophilus DSM 10332.</title>
        <authorList>
            <person name="Lucas S."/>
            <person name="Han J."/>
            <person name="Lapidus A."/>
            <person name="Bruce D."/>
            <person name="Goodwin L."/>
            <person name="Pitluck S."/>
            <person name="Peters L."/>
            <person name="Kyrpides N."/>
            <person name="Mavromatis K."/>
            <person name="Ivanova N."/>
            <person name="Mikhailova N."/>
            <person name="Chertkov O."/>
            <person name="Saunders E."/>
            <person name="Detter J.C."/>
            <person name="Tapia R."/>
            <person name="Han C."/>
            <person name="Land M."/>
            <person name="Hauser L."/>
            <person name="Markowitz V."/>
            <person name="Cheng J.-F."/>
            <person name="Hugenholtz P."/>
            <person name="Woyke T."/>
            <person name="Wu D."/>
            <person name="Pukall R."/>
            <person name="Gehrich-Schroeter G."/>
            <person name="Schneider S."/>
            <person name="Klenk H.-P."/>
            <person name="Eisen J.A."/>
        </authorList>
    </citation>
    <scope>NUCLEOTIDE SEQUENCE [LARGE SCALE GENOMIC DNA]</scope>
    <source>
        <strain evidence="3">ATCC 700253 / DSM 10332 / NAL</strain>
    </source>
</reference>
<keyword evidence="1" id="KW-0812">Transmembrane</keyword>
<dbReference type="PATRIC" id="fig|679936.5.peg.2888"/>
<organism evidence="2 3">
    <name type="scientific">Sulfobacillus acidophilus (strain ATCC 700253 / DSM 10332 / NAL)</name>
    <dbReference type="NCBI Taxonomy" id="679936"/>
    <lineage>
        <taxon>Bacteria</taxon>
        <taxon>Bacillati</taxon>
        <taxon>Bacillota</taxon>
        <taxon>Clostridia</taxon>
        <taxon>Eubacteriales</taxon>
        <taxon>Clostridiales Family XVII. Incertae Sedis</taxon>
        <taxon>Sulfobacillus</taxon>
    </lineage>
</organism>
<feature type="transmembrane region" description="Helical" evidence="1">
    <location>
        <begin position="30"/>
        <end position="47"/>
    </location>
</feature>
<dbReference type="PANTHER" id="PTHR37309">
    <property type="entry name" value="SLR0284 PROTEIN"/>
    <property type="match status" value="1"/>
</dbReference>
<proteinExistence type="predicted"/>
<keyword evidence="1" id="KW-1133">Transmembrane helix</keyword>
<evidence type="ECO:0000256" key="1">
    <source>
        <dbReference type="SAM" id="Phobius"/>
    </source>
</evidence>
<feature type="transmembrane region" description="Helical" evidence="1">
    <location>
        <begin position="90"/>
        <end position="112"/>
    </location>
</feature>
<reference evidence="2 3" key="2">
    <citation type="journal article" date="2012" name="Stand. Genomic Sci.">
        <title>Complete genome sequence of the moderately thermophilic mineral-sulfide-oxidizing firmicute Sulfobacillus acidophilus type strain (NAL(T)).</title>
        <authorList>
            <person name="Anderson I."/>
            <person name="Chertkov O."/>
            <person name="Chen A."/>
            <person name="Saunders E."/>
            <person name="Lapidus A."/>
            <person name="Nolan M."/>
            <person name="Lucas S."/>
            <person name="Hammon N."/>
            <person name="Deshpande S."/>
            <person name="Cheng J.F."/>
            <person name="Han C."/>
            <person name="Tapia R."/>
            <person name="Goodwin L.A."/>
            <person name="Pitluck S."/>
            <person name="Liolios K."/>
            <person name="Pagani I."/>
            <person name="Ivanova N."/>
            <person name="Mikhailova N."/>
            <person name="Pati A."/>
            <person name="Palaniappan K."/>
            <person name="Land M."/>
            <person name="Pan C."/>
            <person name="Rohde M."/>
            <person name="Pukall R."/>
            <person name="Goker M."/>
            <person name="Detter J.C."/>
            <person name="Woyke T."/>
            <person name="Bristow J."/>
            <person name="Eisen J.A."/>
            <person name="Markowitz V."/>
            <person name="Hugenholtz P."/>
            <person name="Kyrpides N.C."/>
            <person name="Klenk H.P."/>
            <person name="Mavromatis K."/>
        </authorList>
    </citation>
    <scope>NUCLEOTIDE SEQUENCE [LARGE SCALE GENOMIC DNA]</scope>
    <source>
        <strain evidence="3">ATCC 700253 / DSM 10332 / NAL</strain>
    </source>
</reference>
<accession>G8TYJ4</accession>
<dbReference type="Proteomes" id="UP000005439">
    <property type="component" value="Chromosome"/>
</dbReference>
<dbReference type="STRING" id="679936.Sulac_2794"/>
<evidence type="ECO:0008006" key="4">
    <source>
        <dbReference type="Google" id="ProtNLM"/>
    </source>
</evidence>
<evidence type="ECO:0000313" key="2">
    <source>
        <dbReference type="EMBL" id="AEW06255.1"/>
    </source>
</evidence>